<accession>A0AAV8UGF8</accession>
<dbReference type="EMBL" id="JAIWQS010000008">
    <property type="protein sequence ID" value="KAJ8900377.1"/>
    <property type="molecule type" value="Genomic_DNA"/>
</dbReference>
<sequence>MFLNLIQNGSLLSDKFVFFHEIDTRKIITGGPWSFNNCLLLIHQLREGENLEDIEFNAVDFWVRVHDLLPDETCASCSERTSKDVNHGSEYNREHKRNHRLAISGSRTSKVTYGGVDGAYYTTTRTRRTGTDGVDGIFLV</sequence>
<organism evidence="1 2">
    <name type="scientific">Erythroxylum novogranatense</name>
    <dbReference type="NCBI Taxonomy" id="1862640"/>
    <lineage>
        <taxon>Eukaryota</taxon>
        <taxon>Viridiplantae</taxon>
        <taxon>Streptophyta</taxon>
        <taxon>Embryophyta</taxon>
        <taxon>Tracheophyta</taxon>
        <taxon>Spermatophyta</taxon>
        <taxon>Magnoliopsida</taxon>
        <taxon>eudicotyledons</taxon>
        <taxon>Gunneridae</taxon>
        <taxon>Pentapetalae</taxon>
        <taxon>rosids</taxon>
        <taxon>fabids</taxon>
        <taxon>Malpighiales</taxon>
        <taxon>Erythroxylaceae</taxon>
        <taxon>Erythroxylum</taxon>
    </lineage>
</organism>
<keyword evidence="2" id="KW-1185">Reference proteome</keyword>
<name>A0AAV8UGF8_9ROSI</name>
<comment type="caution">
    <text evidence="1">The sequence shown here is derived from an EMBL/GenBank/DDBJ whole genome shotgun (WGS) entry which is preliminary data.</text>
</comment>
<proteinExistence type="predicted"/>
<dbReference type="AlphaFoldDB" id="A0AAV8UGF8"/>
<evidence type="ECO:0008006" key="3">
    <source>
        <dbReference type="Google" id="ProtNLM"/>
    </source>
</evidence>
<dbReference type="Proteomes" id="UP001159364">
    <property type="component" value="Linkage Group LG08"/>
</dbReference>
<gene>
    <name evidence="1" type="ORF">K2173_025017</name>
</gene>
<evidence type="ECO:0000313" key="1">
    <source>
        <dbReference type="EMBL" id="KAJ8900377.1"/>
    </source>
</evidence>
<evidence type="ECO:0000313" key="2">
    <source>
        <dbReference type="Proteomes" id="UP001159364"/>
    </source>
</evidence>
<reference evidence="1 2" key="1">
    <citation type="submission" date="2021-09" db="EMBL/GenBank/DDBJ databases">
        <title>Genomic insights and catalytic innovation underlie evolution of tropane alkaloids biosynthesis.</title>
        <authorList>
            <person name="Wang Y.-J."/>
            <person name="Tian T."/>
            <person name="Huang J.-P."/>
            <person name="Huang S.-X."/>
        </authorList>
    </citation>
    <scope>NUCLEOTIDE SEQUENCE [LARGE SCALE GENOMIC DNA]</scope>
    <source>
        <strain evidence="1">KIB-2018</strain>
        <tissue evidence="1">Leaf</tissue>
    </source>
</reference>
<protein>
    <recommendedName>
        <fullName evidence="3">DUF4283 domain-containing protein</fullName>
    </recommendedName>
</protein>